<feature type="compositionally biased region" description="Polar residues" evidence="1">
    <location>
        <begin position="1"/>
        <end position="20"/>
    </location>
</feature>
<feature type="region of interest" description="Disordered" evidence="1">
    <location>
        <begin position="1"/>
        <end position="75"/>
    </location>
</feature>
<dbReference type="PANTHER" id="PTHR34776:SF1">
    <property type="entry name" value="F17F16.3 PROTEIN"/>
    <property type="match status" value="1"/>
</dbReference>
<gene>
    <name evidence="2" type="ORF">EV702DRAFT_40295</name>
</gene>
<feature type="compositionally biased region" description="Basic and acidic residues" evidence="1">
    <location>
        <begin position="65"/>
        <end position="75"/>
    </location>
</feature>
<dbReference type="Proteomes" id="UP000714275">
    <property type="component" value="Unassembled WGS sequence"/>
</dbReference>
<evidence type="ECO:0000256" key="1">
    <source>
        <dbReference type="SAM" id="MobiDB-lite"/>
    </source>
</evidence>
<organism evidence="2 3">
    <name type="scientific">Suillus placidus</name>
    <dbReference type="NCBI Taxonomy" id="48579"/>
    <lineage>
        <taxon>Eukaryota</taxon>
        <taxon>Fungi</taxon>
        <taxon>Dikarya</taxon>
        <taxon>Basidiomycota</taxon>
        <taxon>Agaricomycotina</taxon>
        <taxon>Agaricomycetes</taxon>
        <taxon>Agaricomycetidae</taxon>
        <taxon>Boletales</taxon>
        <taxon>Suillineae</taxon>
        <taxon>Suillaceae</taxon>
        <taxon>Suillus</taxon>
    </lineage>
</organism>
<protein>
    <submittedName>
        <fullName evidence="2">Uncharacterized protein</fullName>
    </submittedName>
</protein>
<evidence type="ECO:0000313" key="2">
    <source>
        <dbReference type="EMBL" id="KAG1784184.1"/>
    </source>
</evidence>
<name>A0A9P7D987_9AGAM</name>
<comment type="caution">
    <text evidence="2">The sequence shown here is derived from an EMBL/GenBank/DDBJ whole genome shotgun (WGS) entry which is preliminary data.</text>
</comment>
<keyword evidence="3" id="KW-1185">Reference proteome</keyword>
<dbReference type="OrthoDB" id="1028014at2759"/>
<reference evidence="2" key="1">
    <citation type="journal article" date="2020" name="New Phytol.">
        <title>Comparative genomics reveals dynamic genome evolution in host specialist ectomycorrhizal fungi.</title>
        <authorList>
            <person name="Lofgren L.A."/>
            <person name="Nguyen N.H."/>
            <person name="Vilgalys R."/>
            <person name="Ruytinx J."/>
            <person name="Liao H.L."/>
            <person name="Branco S."/>
            <person name="Kuo A."/>
            <person name="LaButti K."/>
            <person name="Lipzen A."/>
            <person name="Andreopoulos W."/>
            <person name="Pangilinan J."/>
            <person name="Riley R."/>
            <person name="Hundley H."/>
            <person name="Na H."/>
            <person name="Barry K."/>
            <person name="Grigoriev I.V."/>
            <person name="Stajich J.E."/>
            <person name="Kennedy P.G."/>
        </authorList>
    </citation>
    <scope>NUCLEOTIDE SEQUENCE</scope>
    <source>
        <strain evidence="2">DOB743</strain>
    </source>
</reference>
<evidence type="ECO:0000313" key="3">
    <source>
        <dbReference type="Proteomes" id="UP000714275"/>
    </source>
</evidence>
<dbReference type="EMBL" id="JABBWD010000001">
    <property type="protein sequence ID" value="KAG1784184.1"/>
    <property type="molecule type" value="Genomic_DNA"/>
</dbReference>
<dbReference type="PANTHER" id="PTHR34776">
    <property type="entry name" value="F17F16.3 PROTEIN"/>
    <property type="match status" value="1"/>
</dbReference>
<dbReference type="AlphaFoldDB" id="A0A9P7D987"/>
<proteinExistence type="predicted"/>
<sequence length="402" mass="44693">MPVETRSATHAPITSSSESPSVPRRQRRMKKSENEDTAAQKTDVKVEPEVGEKREAVEPDTAEETEGKRPKTEEANTNKYTFTPGVIERGHIYFFYRPKVQHEEVHSMDDVGKLHILLVPSPSESFSMQGKIEQSKDVSGADADEMNLVAQGADAAPTPESTTKDKKHFRLIIVGKKRLPDPEREKHAPIWATVIFVGDNLHDLEEKLGERTYETKTRGTRHTPPVRLAGRGVYATVNSQGNVPSRNATHLGYHLSHPTELGNVQKALGIHIASSFVIQVKNPKAETQATQRVGLPKSRRAIYSEDIVKHVFGRGEKGRSSIGLRFANCTCIELLDHEGAELLLIPARTGTEGNDQSLGNGRGEALEEVSRCESEERVEQIFKELAFNKDRFPAEPLKGEWA</sequence>
<accession>A0A9P7D987</accession>
<feature type="compositionally biased region" description="Basic and acidic residues" evidence="1">
    <location>
        <begin position="42"/>
        <end position="57"/>
    </location>
</feature>